<reference evidence="1 2" key="1">
    <citation type="submission" date="2019-06" db="EMBL/GenBank/DDBJ databases">
        <title>Sequencing the genomes of 1000 actinobacteria strains.</title>
        <authorList>
            <person name="Klenk H.-P."/>
        </authorList>
    </citation>
    <scope>NUCLEOTIDE SEQUENCE [LARGE SCALE GENOMIC DNA]</scope>
    <source>
        <strain evidence="1 2">DSM 20427</strain>
    </source>
</reference>
<dbReference type="AlphaFoldDB" id="A0A4Y3UQG5"/>
<dbReference type="InterPro" id="IPR009351">
    <property type="entry name" value="AlkZ-like"/>
</dbReference>
<accession>A0A4Y3UQG5</accession>
<keyword evidence="2" id="KW-1185">Reference proteome</keyword>
<comment type="caution">
    <text evidence="1">The sequence shown here is derived from an EMBL/GenBank/DDBJ whole genome shotgun (WGS) entry which is preliminary data.</text>
</comment>
<name>A0A4Y3UQG5_9MICO</name>
<proteinExistence type="predicted"/>
<protein>
    <recommendedName>
        <fullName evidence="3">Winged helix DNA-binding protein</fullName>
    </recommendedName>
</protein>
<evidence type="ECO:0000313" key="2">
    <source>
        <dbReference type="Proteomes" id="UP000319804"/>
    </source>
</evidence>
<evidence type="ECO:0000313" key="1">
    <source>
        <dbReference type="EMBL" id="TQM98783.1"/>
    </source>
</evidence>
<organism evidence="1 2">
    <name type="scientific">Microbacterium lacticum</name>
    <dbReference type="NCBI Taxonomy" id="33885"/>
    <lineage>
        <taxon>Bacteria</taxon>
        <taxon>Bacillati</taxon>
        <taxon>Actinomycetota</taxon>
        <taxon>Actinomycetes</taxon>
        <taxon>Micrococcales</taxon>
        <taxon>Microbacteriaceae</taxon>
        <taxon>Microbacterium</taxon>
    </lineage>
</organism>
<dbReference type="Pfam" id="PF06224">
    <property type="entry name" value="AlkZ-like"/>
    <property type="match status" value="1"/>
</dbReference>
<sequence>MSAPGGTLANVSETVHLSRDDARRLVVRAQLLDAARPGDVVEVAEQLGAIKIDPTATIAPSEQTILFSRIGWGYEPGQLASSVERDRTLFEFDGHFRPASLLPAHLARMRGRVFRTQATQWLEANARFRADVLDRLRAEGPMLAAQIPDTSQLAHKNEAGWYGSNQVPRMLELLSYLGETAIVGRQGRQRVWDVGERVFAEAPVLDYDEAGAVLEERRLQAAGIARQRSPWTPVGSAGVPATVDGSTWKWRVDPAALANLDDDPGGRVAILNPYDGMLFDRPRLTELFGFEFVLEQFKPKAQRRYGYFVHPVLVGDRFAALLDAQLDKKKENLVVTAVHELDVTDPRLALDDEEREMVDAEISDLAEWLGVPVARPR</sequence>
<dbReference type="PANTHER" id="PTHR30528">
    <property type="entry name" value="CYTOPLASMIC PROTEIN"/>
    <property type="match status" value="1"/>
</dbReference>
<evidence type="ECO:0008006" key="3">
    <source>
        <dbReference type="Google" id="ProtNLM"/>
    </source>
</evidence>
<gene>
    <name evidence="1" type="ORF">FHX68_1494</name>
</gene>
<dbReference type="EMBL" id="VFPS01000002">
    <property type="protein sequence ID" value="TQM98783.1"/>
    <property type="molecule type" value="Genomic_DNA"/>
</dbReference>
<dbReference type="PANTHER" id="PTHR30528:SF0">
    <property type="entry name" value="CYTOPLASMIC PROTEIN"/>
    <property type="match status" value="1"/>
</dbReference>
<dbReference type="Proteomes" id="UP000319804">
    <property type="component" value="Unassembled WGS sequence"/>
</dbReference>